<accession>A0ABV7QGJ8</accession>
<evidence type="ECO:0000256" key="1">
    <source>
        <dbReference type="SAM" id="Phobius"/>
    </source>
</evidence>
<comment type="caution">
    <text evidence="3">The sequence shown here is derived from an EMBL/GenBank/DDBJ whole genome shotgun (WGS) entry which is preliminary data.</text>
</comment>
<gene>
    <name evidence="3" type="ORF">ACFORO_10655</name>
</gene>
<keyword evidence="1" id="KW-1133">Transmembrane helix</keyword>
<dbReference type="InterPro" id="IPR046675">
    <property type="entry name" value="DUF6545"/>
</dbReference>
<dbReference type="Proteomes" id="UP001595764">
    <property type="component" value="Unassembled WGS sequence"/>
</dbReference>
<feature type="transmembrane region" description="Helical" evidence="1">
    <location>
        <begin position="32"/>
        <end position="51"/>
    </location>
</feature>
<keyword evidence="1" id="KW-0812">Transmembrane</keyword>
<reference evidence="4" key="1">
    <citation type="journal article" date="2019" name="Int. J. Syst. Evol. Microbiol.">
        <title>The Global Catalogue of Microorganisms (GCM) 10K type strain sequencing project: providing services to taxonomists for standard genome sequencing and annotation.</title>
        <authorList>
            <consortium name="The Broad Institute Genomics Platform"/>
            <consortium name="The Broad Institute Genome Sequencing Center for Infectious Disease"/>
            <person name="Wu L."/>
            <person name="Ma J."/>
        </authorList>
    </citation>
    <scope>NUCLEOTIDE SEQUENCE [LARGE SCALE GENOMIC DNA]</scope>
    <source>
        <strain evidence="4">CGMCC 4.7682</strain>
    </source>
</reference>
<protein>
    <submittedName>
        <fullName evidence="3">MAB_1171c family putative transporter</fullName>
    </submittedName>
</protein>
<dbReference type="RefSeq" id="WP_377868643.1">
    <property type="nucleotide sequence ID" value="NZ_JBHMAY010000007.1"/>
</dbReference>
<dbReference type="Pfam" id="PF20182">
    <property type="entry name" value="DUF6545"/>
    <property type="match status" value="1"/>
</dbReference>
<keyword evidence="1" id="KW-0472">Membrane</keyword>
<feature type="domain" description="DUF6545" evidence="2">
    <location>
        <begin position="234"/>
        <end position="363"/>
    </location>
</feature>
<feature type="transmembrane region" description="Helical" evidence="1">
    <location>
        <begin position="130"/>
        <end position="151"/>
    </location>
</feature>
<feature type="transmembrane region" description="Helical" evidence="1">
    <location>
        <begin position="163"/>
        <end position="183"/>
    </location>
</feature>
<dbReference type="InterPro" id="IPR050039">
    <property type="entry name" value="MAB_1171c-like"/>
</dbReference>
<organism evidence="3 4">
    <name type="scientific">Amycolatopsis halotolerans</name>
    <dbReference type="NCBI Taxonomy" id="330083"/>
    <lineage>
        <taxon>Bacteria</taxon>
        <taxon>Bacillati</taxon>
        <taxon>Actinomycetota</taxon>
        <taxon>Actinomycetes</taxon>
        <taxon>Pseudonocardiales</taxon>
        <taxon>Pseudonocardiaceae</taxon>
        <taxon>Amycolatopsis</taxon>
    </lineage>
</organism>
<name>A0ABV7QGJ8_9PSEU</name>
<dbReference type="EMBL" id="JBHRWI010000015">
    <property type="protein sequence ID" value="MFC3510623.1"/>
    <property type="molecule type" value="Genomic_DNA"/>
</dbReference>
<feature type="transmembrane region" description="Helical" evidence="1">
    <location>
        <begin position="203"/>
        <end position="225"/>
    </location>
</feature>
<evidence type="ECO:0000313" key="3">
    <source>
        <dbReference type="EMBL" id="MFC3510623.1"/>
    </source>
</evidence>
<proteinExistence type="predicted"/>
<evidence type="ECO:0000259" key="2">
    <source>
        <dbReference type="Pfam" id="PF20182"/>
    </source>
</evidence>
<evidence type="ECO:0000313" key="4">
    <source>
        <dbReference type="Proteomes" id="UP001595764"/>
    </source>
</evidence>
<dbReference type="NCBIfam" id="NF042915">
    <property type="entry name" value="MAB_1171c_fam"/>
    <property type="match status" value="1"/>
</dbReference>
<keyword evidence="4" id="KW-1185">Reference proteome</keyword>
<sequence length="371" mass="39655">MIEAIGYSGCLGALLAVAAKVESRRPTPPPGIRYLCLFIGCLTAGMTLLAVRGGNTAGLLGDELKLASLAFLVLFARSLSPGEPTRRQVRCALLVTGEMLAVNAVLFAAADAREVDGNTVVNGSGVLPLLIYYVIYTLAATSALSLFIVLIRRYAKRMAPGSLRRGLQLIIAGASVGLLWTAWAVEDMYSLLATGRVSAAEDIPSVLLGAVAVTLAAAGATLSAWGPRLGAPVRWLRAYLRYRRLGPLWTMMRKAVPGIVLNTGGGVHLALYRRIIEIRDGHLALREHFDPAVAERAAYIARRTGIAPDRIPAAIEAASIVAALTAHREGRRFRAAADYRPPGLAPTIAAETAWLTAVSRELRWPGTYRLQ</sequence>